<sequence length="116" mass="13303">MHSNYKRRVSRKLFYGKLNTNGDRDPFKDKIRVRSFDGMNTVLIKSDVDPNRRLDPFLNQNPDLSCSSYPELVADADFVHGSNVIHDACFRWRANSDLAVNINVDHDSNAVFETLS</sequence>
<proteinExistence type="predicted"/>
<evidence type="ECO:0000313" key="1">
    <source>
        <dbReference type="EMBL" id="GBP59331.1"/>
    </source>
</evidence>
<dbReference type="Proteomes" id="UP000299102">
    <property type="component" value="Unassembled WGS sequence"/>
</dbReference>
<accession>A0A4C1X6C8</accession>
<protein>
    <submittedName>
        <fullName evidence="1">Uncharacterized protein</fullName>
    </submittedName>
</protein>
<gene>
    <name evidence="1" type="ORF">EVAR_40717_1</name>
</gene>
<dbReference type="AlphaFoldDB" id="A0A4C1X6C8"/>
<reference evidence="1 2" key="1">
    <citation type="journal article" date="2019" name="Commun. Biol.">
        <title>The bagworm genome reveals a unique fibroin gene that provides high tensile strength.</title>
        <authorList>
            <person name="Kono N."/>
            <person name="Nakamura H."/>
            <person name="Ohtoshi R."/>
            <person name="Tomita M."/>
            <person name="Numata K."/>
            <person name="Arakawa K."/>
        </authorList>
    </citation>
    <scope>NUCLEOTIDE SEQUENCE [LARGE SCALE GENOMIC DNA]</scope>
</reference>
<name>A0A4C1X6C8_EUMVA</name>
<keyword evidence="2" id="KW-1185">Reference proteome</keyword>
<dbReference type="EMBL" id="BGZK01000758">
    <property type="protein sequence ID" value="GBP59331.1"/>
    <property type="molecule type" value="Genomic_DNA"/>
</dbReference>
<comment type="caution">
    <text evidence="1">The sequence shown here is derived from an EMBL/GenBank/DDBJ whole genome shotgun (WGS) entry which is preliminary data.</text>
</comment>
<evidence type="ECO:0000313" key="2">
    <source>
        <dbReference type="Proteomes" id="UP000299102"/>
    </source>
</evidence>
<organism evidence="1 2">
    <name type="scientific">Eumeta variegata</name>
    <name type="common">Bagworm moth</name>
    <name type="synonym">Eumeta japonica</name>
    <dbReference type="NCBI Taxonomy" id="151549"/>
    <lineage>
        <taxon>Eukaryota</taxon>
        <taxon>Metazoa</taxon>
        <taxon>Ecdysozoa</taxon>
        <taxon>Arthropoda</taxon>
        <taxon>Hexapoda</taxon>
        <taxon>Insecta</taxon>
        <taxon>Pterygota</taxon>
        <taxon>Neoptera</taxon>
        <taxon>Endopterygota</taxon>
        <taxon>Lepidoptera</taxon>
        <taxon>Glossata</taxon>
        <taxon>Ditrysia</taxon>
        <taxon>Tineoidea</taxon>
        <taxon>Psychidae</taxon>
        <taxon>Oiketicinae</taxon>
        <taxon>Eumeta</taxon>
    </lineage>
</organism>